<name>A0A0A9HBH9_ARUDO</name>
<sequence>MHVATKAGILLRVISTNLGNTVTKKPSKEHLDYIVNKYTLHPFLSKDLLPPVVGTCHCEKHTVKRFDL</sequence>
<accession>A0A0A9HBH9</accession>
<proteinExistence type="predicted"/>
<protein>
    <submittedName>
        <fullName evidence="1">Uncharacterized protein</fullName>
    </submittedName>
</protein>
<evidence type="ECO:0000313" key="1">
    <source>
        <dbReference type="EMBL" id="JAE33144.1"/>
    </source>
</evidence>
<reference evidence="1" key="1">
    <citation type="submission" date="2014-09" db="EMBL/GenBank/DDBJ databases">
        <authorList>
            <person name="Magalhaes I.L.F."/>
            <person name="Oliveira U."/>
            <person name="Santos F.R."/>
            <person name="Vidigal T.H.D.A."/>
            <person name="Brescovit A.D."/>
            <person name="Santos A.J."/>
        </authorList>
    </citation>
    <scope>NUCLEOTIDE SEQUENCE</scope>
    <source>
        <tissue evidence="1">Shoot tissue taken approximately 20 cm above the soil surface</tissue>
    </source>
</reference>
<reference evidence="1" key="2">
    <citation type="journal article" date="2015" name="Data Brief">
        <title>Shoot transcriptome of the giant reed, Arundo donax.</title>
        <authorList>
            <person name="Barrero R.A."/>
            <person name="Guerrero F.D."/>
            <person name="Moolhuijzen P."/>
            <person name="Goolsby J.A."/>
            <person name="Tidwell J."/>
            <person name="Bellgard S.E."/>
            <person name="Bellgard M.I."/>
        </authorList>
    </citation>
    <scope>NUCLEOTIDE SEQUENCE</scope>
    <source>
        <tissue evidence="1">Shoot tissue taken approximately 20 cm above the soil surface</tissue>
    </source>
</reference>
<dbReference type="EMBL" id="GBRH01164752">
    <property type="protein sequence ID" value="JAE33144.1"/>
    <property type="molecule type" value="Transcribed_RNA"/>
</dbReference>
<dbReference type="AlphaFoldDB" id="A0A0A9HBH9"/>
<organism evidence="1">
    <name type="scientific">Arundo donax</name>
    <name type="common">Giant reed</name>
    <name type="synonym">Donax arundinaceus</name>
    <dbReference type="NCBI Taxonomy" id="35708"/>
    <lineage>
        <taxon>Eukaryota</taxon>
        <taxon>Viridiplantae</taxon>
        <taxon>Streptophyta</taxon>
        <taxon>Embryophyta</taxon>
        <taxon>Tracheophyta</taxon>
        <taxon>Spermatophyta</taxon>
        <taxon>Magnoliopsida</taxon>
        <taxon>Liliopsida</taxon>
        <taxon>Poales</taxon>
        <taxon>Poaceae</taxon>
        <taxon>PACMAD clade</taxon>
        <taxon>Arundinoideae</taxon>
        <taxon>Arundineae</taxon>
        <taxon>Arundo</taxon>
    </lineage>
</organism>